<reference evidence="1 2" key="1">
    <citation type="journal article" date="2016" name="PLoS Pathog.">
        <title>Biosynthesis of antibiotic leucinostatins in bio-control fungus Purpureocillium lilacinum and their inhibition on phytophthora revealed by genome mining.</title>
        <authorList>
            <person name="Wang G."/>
            <person name="Liu Z."/>
            <person name="Lin R."/>
            <person name="Li E."/>
            <person name="Mao Z."/>
            <person name="Ling J."/>
            <person name="Yang Y."/>
            <person name="Yin W.B."/>
            <person name="Xie B."/>
        </authorList>
    </citation>
    <scope>NUCLEOTIDE SEQUENCE [LARGE SCALE GENOMIC DNA]</scope>
    <source>
        <strain evidence="1">170</strain>
    </source>
</reference>
<dbReference type="Proteomes" id="UP000078397">
    <property type="component" value="Unassembled WGS sequence"/>
</dbReference>
<comment type="caution">
    <text evidence="1">The sequence shown here is derived from an EMBL/GenBank/DDBJ whole genome shotgun (WGS) entry which is preliminary data.</text>
</comment>
<dbReference type="RefSeq" id="XP_018146630.1">
    <property type="nucleotide sequence ID" value="XM_018293285.1"/>
</dbReference>
<accession>A0A179FYH1</accession>
<dbReference type="KEGG" id="pchm:VFPPC_15532"/>
<dbReference type="EMBL" id="LSBJ02000002">
    <property type="protein sequence ID" value="OAQ70093.1"/>
    <property type="molecule type" value="Genomic_DNA"/>
</dbReference>
<proteinExistence type="predicted"/>
<gene>
    <name evidence="1" type="ORF">VFPPC_15532</name>
</gene>
<organism evidence="1 2">
    <name type="scientific">Pochonia chlamydosporia 170</name>
    <dbReference type="NCBI Taxonomy" id="1380566"/>
    <lineage>
        <taxon>Eukaryota</taxon>
        <taxon>Fungi</taxon>
        <taxon>Dikarya</taxon>
        <taxon>Ascomycota</taxon>
        <taxon>Pezizomycotina</taxon>
        <taxon>Sordariomycetes</taxon>
        <taxon>Hypocreomycetidae</taxon>
        <taxon>Hypocreales</taxon>
        <taxon>Clavicipitaceae</taxon>
        <taxon>Pochonia</taxon>
    </lineage>
</organism>
<sequence>MALGGNEVILSLLHRLDCLLARLLRLFFAFDVRSKYLYNSGILGSHLLMTRCERFARPSGRFGISLSVLSRSDNAGLATRHSDGRGLWPPGRYCTLAPWYLHLGR</sequence>
<evidence type="ECO:0000313" key="1">
    <source>
        <dbReference type="EMBL" id="OAQ70093.1"/>
    </source>
</evidence>
<keyword evidence="2" id="KW-1185">Reference proteome</keyword>
<name>A0A179FYH1_METCM</name>
<dbReference type="AlphaFoldDB" id="A0A179FYH1"/>
<protein>
    <submittedName>
        <fullName evidence="1">Uncharacterized protein</fullName>
    </submittedName>
</protein>
<evidence type="ECO:0000313" key="2">
    <source>
        <dbReference type="Proteomes" id="UP000078397"/>
    </source>
</evidence>
<dbReference type="GeneID" id="28857279"/>